<keyword evidence="11" id="KW-0238">DNA-binding</keyword>
<feature type="region of interest" description="Disordered" evidence="20">
    <location>
        <begin position="306"/>
        <end position="504"/>
    </location>
</feature>
<feature type="compositionally biased region" description="Polar residues" evidence="20">
    <location>
        <begin position="491"/>
        <end position="504"/>
    </location>
</feature>
<keyword evidence="23" id="KW-1185">Reference proteome</keyword>
<dbReference type="Pfam" id="PF00641">
    <property type="entry name" value="Zn_ribbon_RanBP"/>
    <property type="match status" value="2"/>
</dbReference>
<keyword evidence="6 19" id="KW-0863">Zinc-finger</keyword>
<dbReference type="EMBL" id="JAHRIN010017357">
    <property type="protein sequence ID" value="MEQ2197141.1"/>
    <property type="molecule type" value="Genomic_DNA"/>
</dbReference>
<keyword evidence="14" id="KW-0539">Nucleus</keyword>
<keyword evidence="8" id="KW-0862">Zinc</keyword>
<keyword evidence="7" id="KW-0509">mRNA transport</keyword>
<organism evidence="22 23">
    <name type="scientific">Xenoophorus captivus</name>
    <dbReference type="NCBI Taxonomy" id="1517983"/>
    <lineage>
        <taxon>Eukaryota</taxon>
        <taxon>Metazoa</taxon>
        <taxon>Chordata</taxon>
        <taxon>Craniata</taxon>
        <taxon>Vertebrata</taxon>
        <taxon>Euteleostomi</taxon>
        <taxon>Actinopterygii</taxon>
        <taxon>Neopterygii</taxon>
        <taxon>Teleostei</taxon>
        <taxon>Neoteleostei</taxon>
        <taxon>Acanthomorphata</taxon>
        <taxon>Ovalentaria</taxon>
        <taxon>Atherinomorphae</taxon>
        <taxon>Cyprinodontiformes</taxon>
        <taxon>Goodeidae</taxon>
        <taxon>Xenoophorus</taxon>
    </lineage>
</organism>
<comment type="subcellular location">
    <subcellularLocation>
        <location evidence="2">Nucleus membrane</location>
    </subcellularLocation>
    <subcellularLocation>
        <location evidence="3">Nucleus</location>
        <location evidence="3">Nuclear pore complex</location>
    </subcellularLocation>
</comment>
<keyword evidence="12" id="KW-0906">Nuclear pore complex</keyword>
<feature type="region of interest" description="Disordered" evidence="20">
    <location>
        <begin position="1"/>
        <end position="23"/>
    </location>
</feature>
<feature type="compositionally biased region" description="Polar residues" evidence="20">
    <location>
        <begin position="454"/>
        <end position="465"/>
    </location>
</feature>
<evidence type="ECO:0000256" key="12">
    <source>
        <dbReference type="ARBA" id="ARBA00023132"/>
    </source>
</evidence>
<protein>
    <recommendedName>
        <fullName evidence="16">Nuclear pore complex protein Nup153</fullName>
    </recommendedName>
    <alternativeName>
        <fullName evidence="18">153 kDa nucleoporin</fullName>
    </alternativeName>
    <alternativeName>
        <fullName evidence="17">Nucleoporin Nup153</fullName>
    </alternativeName>
</protein>
<evidence type="ECO:0000256" key="3">
    <source>
        <dbReference type="ARBA" id="ARBA00004567"/>
    </source>
</evidence>
<sequence>MDRTNSGPQQSQSSVKKPSFNLSVFGNSSNAPVRRLIKAKPAGAQPCGVTSATARRILQSLERMSSPLAVSIHRYFKLRFRFDPPKVSSTSPCAPFTFSSPIVKATAASPPSYSPSVLLLLSFKIPLAPTPLPNRHLLNPLPVLQLAQAPPLRFLRRQGTWDCDTCLVSNKPDAVKCVACETAKPGTGLKPSLTFPPVFSAAKTASTSSDPVFTGISGFGDKFKKPEGAWECETCLVQNKAEDTKCVACMAAKPESSSKDTSAASGFKFGGSSEGFKFGGASNDDKKSELPATGAGFKFGGSSEVAFGSGSSSTESNSSAKDGFTFGLPKPAEKTPETTTSSSSVTLTPLSSSQENGNKAVSSNDTTSTNTNPTTTATSKGSVFGRLGEPGLASSTPQVSSTFGSLQAGKEPAAQAFAFGKPEEKKEADPSPAPLTFVFGATKKEPDPAPASSGGFSFSKPSAPTEQPPPAFTFGKPAEKSETSTSETSKPTFSFGQSAAGTNM</sequence>
<evidence type="ECO:0000256" key="11">
    <source>
        <dbReference type="ARBA" id="ARBA00023125"/>
    </source>
</evidence>
<comment type="cofactor">
    <cofactor evidence="1">
        <name>Zn(2+)</name>
        <dbReference type="ChEBI" id="CHEBI:29105"/>
    </cofactor>
</comment>
<reference evidence="22 23" key="1">
    <citation type="submission" date="2021-06" db="EMBL/GenBank/DDBJ databases">
        <authorList>
            <person name="Palmer J.M."/>
        </authorList>
    </citation>
    <scope>NUCLEOTIDE SEQUENCE [LARGE SCALE GENOMIC DNA]</scope>
    <source>
        <strain evidence="22 23">XC_2019</strain>
        <tissue evidence="22">Muscle</tissue>
    </source>
</reference>
<evidence type="ECO:0000313" key="23">
    <source>
        <dbReference type="Proteomes" id="UP001434883"/>
    </source>
</evidence>
<gene>
    <name evidence="22" type="ORF">XENOCAPTIV_023989</name>
</gene>
<evidence type="ECO:0000256" key="18">
    <source>
        <dbReference type="ARBA" id="ARBA00079437"/>
    </source>
</evidence>
<evidence type="ECO:0000256" key="13">
    <source>
        <dbReference type="ARBA" id="ARBA00023136"/>
    </source>
</evidence>
<dbReference type="InterPro" id="IPR036443">
    <property type="entry name" value="Znf_RanBP2_sf"/>
</dbReference>
<evidence type="ECO:0000256" key="15">
    <source>
        <dbReference type="ARBA" id="ARBA00060842"/>
    </source>
</evidence>
<evidence type="ECO:0000256" key="17">
    <source>
        <dbReference type="ARBA" id="ARBA00078197"/>
    </source>
</evidence>
<keyword evidence="4" id="KW-0813">Transport</keyword>
<keyword evidence="5" id="KW-0479">Metal-binding</keyword>
<keyword evidence="13" id="KW-0472">Membrane</keyword>
<dbReference type="Pfam" id="PF08604">
    <property type="entry name" value="Nup153"/>
    <property type="match status" value="1"/>
</dbReference>
<dbReference type="InterPro" id="IPR001876">
    <property type="entry name" value="Znf_RanBP2"/>
</dbReference>
<dbReference type="InterPro" id="IPR026054">
    <property type="entry name" value="Nucleoporin"/>
</dbReference>
<feature type="domain" description="RanBP2-type" evidence="21">
    <location>
        <begin position="157"/>
        <end position="186"/>
    </location>
</feature>
<evidence type="ECO:0000256" key="5">
    <source>
        <dbReference type="ARBA" id="ARBA00022723"/>
    </source>
</evidence>
<feature type="compositionally biased region" description="Low complexity" evidence="20">
    <location>
        <begin position="337"/>
        <end position="353"/>
    </location>
</feature>
<evidence type="ECO:0000256" key="8">
    <source>
        <dbReference type="ARBA" id="ARBA00022833"/>
    </source>
</evidence>
<accession>A0ABV0QMT3</accession>
<evidence type="ECO:0000256" key="9">
    <source>
        <dbReference type="ARBA" id="ARBA00022927"/>
    </source>
</evidence>
<evidence type="ECO:0000256" key="7">
    <source>
        <dbReference type="ARBA" id="ARBA00022816"/>
    </source>
</evidence>
<dbReference type="PROSITE" id="PS01358">
    <property type="entry name" value="ZF_RANBP2_1"/>
    <property type="match status" value="2"/>
</dbReference>
<evidence type="ECO:0000256" key="19">
    <source>
        <dbReference type="PROSITE-ProRule" id="PRU00322"/>
    </source>
</evidence>
<comment type="caution">
    <text evidence="22">The sequence shown here is derived from an EMBL/GenBank/DDBJ whole genome shotgun (WGS) entry which is preliminary data.</text>
</comment>
<evidence type="ECO:0000256" key="10">
    <source>
        <dbReference type="ARBA" id="ARBA00023010"/>
    </source>
</evidence>
<evidence type="ECO:0000256" key="14">
    <source>
        <dbReference type="ARBA" id="ARBA00023242"/>
    </source>
</evidence>
<dbReference type="SUPFAM" id="SSF90209">
    <property type="entry name" value="Ran binding protein zinc finger-like"/>
    <property type="match status" value="2"/>
</dbReference>
<dbReference type="PANTHER" id="PTHR23193">
    <property type="entry name" value="NUCLEAR PORE COMPLEX PROTEIN NUP"/>
    <property type="match status" value="1"/>
</dbReference>
<proteinExistence type="inferred from homology"/>
<feature type="compositionally biased region" description="Low complexity" evidence="20">
    <location>
        <begin position="362"/>
        <end position="379"/>
    </location>
</feature>
<dbReference type="Proteomes" id="UP001434883">
    <property type="component" value="Unassembled WGS sequence"/>
</dbReference>
<evidence type="ECO:0000256" key="20">
    <source>
        <dbReference type="SAM" id="MobiDB-lite"/>
    </source>
</evidence>
<evidence type="ECO:0000256" key="2">
    <source>
        <dbReference type="ARBA" id="ARBA00004126"/>
    </source>
</evidence>
<feature type="compositionally biased region" description="Polar residues" evidence="20">
    <location>
        <begin position="393"/>
        <end position="405"/>
    </location>
</feature>
<name>A0ABV0QMT3_9TELE</name>
<dbReference type="InterPro" id="IPR013913">
    <property type="entry name" value="Nup153_N"/>
</dbReference>
<evidence type="ECO:0000256" key="6">
    <source>
        <dbReference type="ARBA" id="ARBA00022771"/>
    </source>
</evidence>
<dbReference type="PANTHER" id="PTHR23193:SF23">
    <property type="entry name" value="NUCLEAR PORE COMPLEX PROTEIN NUP153"/>
    <property type="match status" value="1"/>
</dbReference>
<feature type="non-terminal residue" evidence="22">
    <location>
        <position position="1"/>
    </location>
</feature>
<feature type="compositionally biased region" description="Low complexity" evidence="20">
    <location>
        <begin position="306"/>
        <end position="319"/>
    </location>
</feature>
<dbReference type="Gene3D" id="4.10.1060.10">
    <property type="entry name" value="Zinc finger, RanBP2-type"/>
    <property type="match status" value="2"/>
</dbReference>
<evidence type="ECO:0000256" key="1">
    <source>
        <dbReference type="ARBA" id="ARBA00001947"/>
    </source>
</evidence>
<evidence type="ECO:0000256" key="16">
    <source>
        <dbReference type="ARBA" id="ARBA00068609"/>
    </source>
</evidence>
<feature type="domain" description="RanBP2-type" evidence="21">
    <location>
        <begin position="226"/>
        <end position="255"/>
    </location>
</feature>
<evidence type="ECO:0000259" key="21">
    <source>
        <dbReference type="PROSITE" id="PS50199"/>
    </source>
</evidence>
<dbReference type="PROSITE" id="PS50199">
    <property type="entry name" value="ZF_RANBP2_2"/>
    <property type="match status" value="2"/>
</dbReference>
<keyword evidence="9" id="KW-0653">Protein transport</keyword>
<evidence type="ECO:0000256" key="4">
    <source>
        <dbReference type="ARBA" id="ARBA00022448"/>
    </source>
</evidence>
<keyword evidence="10" id="KW-0811">Translocation</keyword>
<evidence type="ECO:0000313" key="22">
    <source>
        <dbReference type="EMBL" id="MEQ2197141.1"/>
    </source>
</evidence>
<dbReference type="SMART" id="SM00547">
    <property type="entry name" value="ZnF_RBZ"/>
    <property type="match status" value="2"/>
</dbReference>
<comment type="similarity">
    <text evidence="15">Belongs to the NUP153 family.</text>
</comment>